<name>A0A497F1S3_9CREN</name>
<comment type="subunit">
    <text evidence="7">Heterotrimer of A, B and C subunits.</text>
</comment>
<feature type="active site" description="Charge relay system" evidence="7">
    <location>
        <position position="153"/>
    </location>
</feature>
<keyword evidence="5 7" id="KW-0648">Protein biosynthesis</keyword>
<dbReference type="GO" id="GO:0030956">
    <property type="term" value="C:glutamyl-tRNA(Gln) amidotransferase complex"/>
    <property type="evidence" value="ECO:0007669"/>
    <property type="project" value="InterPro"/>
</dbReference>
<dbReference type="HAMAP" id="MF_00120">
    <property type="entry name" value="GatA"/>
    <property type="match status" value="1"/>
</dbReference>
<evidence type="ECO:0000259" key="8">
    <source>
        <dbReference type="Pfam" id="PF01425"/>
    </source>
</evidence>
<dbReference type="PANTHER" id="PTHR11895">
    <property type="entry name" value="TRANSAMIDASE"/>
    <property type="match status" value="1"/>
</dbReference>
<comment type="similarity">
    <text evidence="1 7">Belongs to the amidase family. GatA subfamily.</text>
</comment>
<feature type="active site" description="Acyl-ester intermediate" evidence="7">
    <location>
        <position position="177"/>
    </location>
</feature>
<reference evidence="9 10" key="1">
    <citation type="submission" date="2018-06" db="EMBL/GenBank/DDBJ databases">
        <title>Extensive metabolic versatility and redundancy in microbially diverse, dynamic hydrothermal sediments.</title>
        <authorList>
            <person name="Dombrowski N."/>
            <person name="Teske A."/>
            <person name="Baker B.J."/>
        </authorList>
    </citation>
    <scope>NUCLEOTIDE SEQUENCE [LARGE SCALE GENOMIC DNA]</scope>
    <source>
        <strain evidence="9">B20_G2</strain>
    </source>
</reference>
<keyword evidence="2 7" id="KW-0436">Ligase</keyword>
<dbReference type="Pfam" id="PF01425">
    <property type="entry name" value="Amidase"/>
    <property type="match status" value="1"/>
</dbReference>
<evidence type="ECO:0000313" key="9">
    <source>
        <dbReference type="EMBL" id="RLE52908.1"/>
    </source>
</evidence>
<gene>
    <name evidence="7" type="primary">gatA</name>
    <name evidence="9" type="ORF">DRJ26_04085</name>
</gene>
<dbReference type="SUPFAM" id="SSF75304">
    <property type="entry name" value="Amidase signature (AS) enzymes"/>
    <property type="match status" value="1"/>
</dbReference>
<dbReference type="InterPro" id="IPR023631">
    <property type="entry name" value="Amidase_dom"/>
</dbReference>
<dbReference type="Gene3D" id="3.90.1300.10">
    <property type="entry name" value="Amidase signature (AS) domain"/>
    <property type="match status" value="1"/>
</dbReference>
<feature type="active site" description="Charge relay system" evidence="7">
    <location>
        <position position="78"/>
    </location>
</feature>
<dbReference type="GO" id="GO:0016740">
    <property type="term" value="F:transferase activity"/>
    <property type="evidence" value="ECO:0007669"/>
    <property type="project" value="UniProtKB-KW"/>
</dbReference>
<dbReference type="InterPro" id="IPR004412">
    <property type="entry name" value="GatA"/>
</dbReference>
<comment type="catalytic activity">
    <reaction evidence="6 7">
        <text>L-glutamyl-tRNA(Gln) + L-glutamine + ATP + H2O = L-glutaminyl-tRNA(Gln) + L-glutamate + ADP + phosphate + H(+)</text>
        <dbReference type="Rhea" id="RHEA:17521"/>
        <dbReference type="Rhea" id="RHEA-COMP:9681"/>
        <dbReference type="Rhea" id="RHEA-COMP:9684"/>
        <dbReference type="ChEBI" id="CHEBI:15377"/>
        <dbReference type="ChEBI" id="CHEBI:15378"/>
        <dbReference type="ChEBI" id="CHEBI:29985"/>
        <dbReference type="ChEBI" id="CHEBI:30616"/>
        <dbReference type="ChEBI" id="CHEBI:43474"/>
        <dbReference type="ChEBI" id="CHEBI:58359"/>
        <dbReference type="ChEBI" id="CHEBI:78520"/>
        <dbReference type="ChEBI" id="CHEBI:78521"/>
        <dbReference type="ChEBI" id="CHEBI:456216"/>
        <dbReference type="EC" id="6.3.5.7"/>
    </reaction>
</comment>
<proteinExistence type="inferred from homology"/>
<evidence type="ECO:0000256" key="2">
    <source>
        <dbReference type="ARBA" id="ARBA00022598"/>
    </source>
</evidence>
<dbReference type="EC" id="6.3.5.7" evidence="7"/>
<dbReference type="PROSITE" id="PS00571">
    <property type="entry name" value="AMIDASES"/>
    <property type="match status" value="1"/>
</dbReference>
<evidence type="ECO:0000256" key="6">
    <source>
        <dbReference type="ARBA" id="ARBA00047407"/>
    </source>
</evidence>
<dbReference type="InterPro" id="IPR000120">
    <property type="entry name" value="Amidase"/>
</dbReference>
<comment type="function">
    <text evidence="7">Allows the formation of correctly charged Gln-tRNA(Gln) through the transamidation of misacylated Glu-tRNA(Gln) in organisms which lack glutaminyl-tRNA synthetase. The reaction takes place in the presence of glutamine and ATP through an activated gamma-phospho-Glu-tRNA(Gln).</text>
</comment>
<evidence type="ECO:0000256" key="1">
    <source>
        <dbReference type="ARBA" id="ARBA00008069"/>
    </source>
</evidence>
<dbReference type="InterPro" id="IPR020556">
    <property type="entry name" value="Amidase_CS"/>
</dbReference>
<dbReference type="NCBIfam" id="TIGR00132">
    <property type="entry name" value="gatA"/>
    <property type="match status" value="1"/>
</dbReference>
<dbReference type="EMBL" id="QMRA01000091">
    <property type="protein sequence ID" value="RLE52908.1"/>
    <property type="molecule type" value="Genomic_DNA"/>
</dbReference>
<dbReference type="AlphaFoldDB" id="A0A497F1S3"/>
<feature type="domain" description="Amidase" evidence="8">
    <location>
        <begin position="24"/>
        <end position="450"/>
    </location>
</feature>
<keyword evidence="4 7" id="KW-0067">ATP-binding</keyword>
<evidence type="ECO:0000256" key="4">
    <source>
        <dbReference type="ARBA" id="ARBA00022840"/>
    </source>
</evidence>
<sequence>MPSPKSSTWRKLEAIRSGELSAVENVELFLERIRELNPKLNAYIDVRPEKSIRQAKNVDKQLQAGKVGKLSGLCIAVKANINVKGFTISCASKTLSNYIAPYDAEVIRRIKREQGIIIGITNMDEFACGTTGCRSFYGPAINPRAEGRVPGGSSSGSAVAVAAELCDLALGSDTGGSIRAPACWCGVVGLKPTYGLVPRQGLIDLAMSLDQVGPFSPDVYGAALLLEVIAGYNPNEVTTLNVLLDGFSDNIDGNIDGFRIGLAKQYEELCNPKIYSKVSEVLNMVERSFDVEVVEVSLPSIEKALSAYYIIVSAEFYSATRRFDGRRYGFKIEDVCLDEVLRRIVRGSYVTRKEYRGRFYEKALQVRTIVKQEFLRAFKKCDVIVGPTMPTFPPKIGEELSPLEEYSLDVFTIPANLAGICAGTVPIGLLEGVPVGLQVQAPHLHEVKVLNFMQAVSGLVE</sequence>
<protein>
    <recommendedName>
        <fullName evidence="7">Glutamyl-tRNA(Gln) amidotransferase subunit A</fullName>
        <shortName evidence="7">Glu-ADT subunit A</shortName>
        <ecNumber evidence="7">6.3.5.7</ecNumber>
    </recommendedName>
</protein>
<evidence type="ECO:0000256" key="5">
    <source>
        <dbReference type="ARBA" id="ARBA00022917"/>
    </source>
</evidence>
<dbReference type="PANTHER" id="PTHR11895:SF7">
    <property type="entry name" value="GLUTAMYL-TRNA(GLN) AMIDOTRANSFERASE SUBUNIT A, MITOCHONDRIAL"/>
    <property type="match status" value="1"/>
</dbReference>
<evidence type="ECO:0000256" key="7">
    <source>
        <dbReference type="HAMAP-Rule" id="MF_00120"/>
    </source>
</evidence>
<dbReference type="GO" id="GO:0050567">
    <property type="term" value="F:glutaminyl-tRNA synthase (glutamine-hydrolyzing) activity"/>
    <property type="evidence" value="ECO:0007669"/>
    <property type="project" value="UniProtKB-UniRule"/>
</dbReference>
<organism evidence="9 10">
    <name type="scientific">Thermoproteota archaeon</name>
    <dbReference type="NCBI Taxonomy" id="2056631"/>
    <lineage>
        <taxon>Archaea</taxon>
        <taxon>Thermoproteota</taxon>
    </lineage>
</organism>
<evidence type="ECO:0000256" key="3">
    <source>
        <dbReference type="ARBA" id="ARBA00022741"/>
    </source>
</evidence>
<dbReference type="Proteomes" id="UP000269499">
    <property type="component" value="Unassembled WGS sequence"/>
</dbReference>
<dbReference type="InterPro" id="IPR036928">
    <property type="entry name" value="AS_sf"/>
</dbReference>
<comment type="caution">
    <text evidence="9">The sequence shown here is derived from an EMBL/GenBank/DDBJ whole genome shotgun (WGS) entry which is preliminary data.</text>
</comment>
<dbReference type="GO" id="GO:0005524">
    <property type="term" value="F:ATP binding"/>
    <property type="evidence" value="ECO:0007669"/>
    <property type="project" value="UniProtKB-KW"/>
</dbReference>
<dbReference type="GO" id="GO:0006412">
    <property type="term" value="P:translation"/>
    <property type="evidence" value="ECO:0007669"/>
    <property type="project" value="UniProtKB-UniRule"/>
</dbReference>
<evidence type="ECO:0000313" key="10">
    <source>
        <dbReference type="Proteomes" id="UP000269499"/>
    </source>
</evidence>
<keyword evidence="3 7" id="KW-0547">Nucleotide-binding</keyword>
<accession>A0A497F1S3</accession>